<dbReference type="PROSITE" id="PS00108">
    <property type="entry name" value="PROTEIN_KINASE_ST"/>
    <property type="match status" value="1"/>
</dbReference>
<dbReference type="Gene3D" id="3.30.200.20">
    <property type="entry name" value="Phosphorylase Kinase, domain 1"/>
    <property type="match status" value="2"/>
</dbReference>
<organism evidence="15 16">
    <name type="scientific">Lachancea thermotolerans (strain ATCC 56472 / CBS 6340 / NRRL Y-8284)</name>
    <name type="common">Yeast</name>
    <name type="synonym">Kluyveromyces thermotolerans</name>
    <dbReference type="NCBI Taxonomy" id="559295"/>
    <lineage>
        <taxon>Eukaryota</taxon>
        <taxon>Fungi</taxon>
        <taxon>Dikarya</taxon>
        <taxon>Ascomycota</taxon>
        <taxon>Saccharomycotina</taxon>
        <taxon>Saccharomycetes</taxon>
        <taxon>Saccharomycetales</taxon>
        <taxon>Saccharomycetaceae</taxon>
        <taxon>Lachancea</taxon>
    </lineage>
</organism>
<dbReference type="CDD" id="cd17546">
    <property type="entry name" value="REC_hyHK_CKI1_RcsC-like"/>
    <property type="match status" value="1"/>
</dbReference>
<dbReference type="InterPro" id="IPR000014">
    <property type="entry name" value="PAS"/>
</dbReference>
<dbReference type="Proteomes" id="UP000002036">
    <property type="component" value="Chromosome G"/>
</dbReference>
<dbReference type="SMART" id="SM00220">
    <property type="entry name" value="S_TKc"/>
    <property type="match status" value="1"/>
</dbReference>
<evidence type="ECO:0000259" key="14">
    <source>
        <dbReference type="PROSITE" id="PS50112"/>
    </source>
</evidence>
<evidence type="ECO:0000256" key="5">
    <source>
        <dbReference type="ARBA" id="ARBA00022741"/>
    </source>
</evidence>
<dbReference type="GO" id="GO:0006950">
    <property type="term" value="P:response to stress"/>
    <property type="evidence" value="ECO:0007669"/>
    <property type="project" value="UniProtKB-ARBA"/>
</dbReference>
<feature type="compositionally biased region" description="Polar residues" evidence="11">
    <location>
        <begin position="1133"/>
        <end position="1143"/>
    </location>
</feature>
<dbReference type="GO" id="GO:0005737">
    <property type="term" value="C:cytoplasm"/>
    <property type="evidence" value="ECO:0007669"/>
    <property type="project" value="TreeGrafter"/>
</dbReference>
<evidence type="ECO:0000256" key="8">
    <source>
        <dbReference type="ARBA" id="ARBA00047899"/>
    </source>
</evidence>
<dbReference type="GO" id="GO:0005634">
    <property type="term" value="C:nucleus"/>
    <property type="evidence" value="ECO:0007669"/>
    <property type="project" value="TreeGrafter"/>
</dbReference>
<dbReference type="GO" id="GO:0004674">
    <property type="term" value="F:protein serine/threonine kinase activity"/>
    <property type="evidence" value="ECO:0007669"/>
    <property type="project" value="UniProtKB-KW"/>
</dbReference>
<feature type="compositionally biased region" description="Polar residues" evidence="11">
    <location>
        <begin position="905"/>
        <end position="915"/>
    </location>
</feature>
<sequence>MMDLGSLSIGEGHEQRSARSTSPDSANSQVTSLGSRSGSTLSYDEYLKLATDTSASILLELEMNGIIRYVSPIWHDIVGTDTSDVVGKAISDILVGSDQDRNVFQRAVDLMLREDCSYRVRFLVESGNQNQSENVIEADSESTDIAARDEKGIIELEAQGIVISESSKNLPTHSMWIVKPFCEMGALDNLPLELVKRLGFGATIFSQYLTQVESSMVTDEADLPTPKNELCRVCESPVPAWWLETHSESCIVEHKIESMVQLLHDKLVERKLFLEEMFASLEANDGRITNYKGLPLPKPEEGILATSEGNSIPHGSQSPLDIFKKSSNARKNSSSIFQSLSFPFKELAGLLELCDGAINTNTSELRGTSSANPLENESINLFYEFSPATQRNIEQVVKWNSQSDSKNPAVNLLKSDTMFLASQKIEYLFRLDNAMRYSLKIKNEIDNYVLQIIRERIERNRLNSISDTEVFRPMTKSPVCVTVNGSENVPGGKIASPQPQKPQGEIFSDAYVGTDEIPRDTLGHTARNSSAMSDSCSNSRPLSRSVTPKQTLAEHDKTHEETRQEDAEMFKSATGTPKLVLPEPNVHPKLSNIHEFTPRRDSLASSAGFNTPLSSLQRNFVSRPLNQSFDRSPVTSPYAASSDYLTPETHTALVPKQPLSPLLLATNQAKPSTPSIKDYDIIKPISKGAYGSVFLAKRKITGEYFAIKVLKKSDMIAKNQVTNVKSERAIMMVQSNKPYVARLFATFQNRGNLFLVMEYLSGGDLGTLIKMMGSLPDKWAKQYISEVIYGVADMHESGIIHHDLKPDNLLIDRRGHLKLTDFGLSRMGLVTRHTGVNQKGRLLTNSRKGSATSEEINLGGSFKWQLKSDSPSLANAFDNVGSKAERSNSNSSSQSMVDAPPLHKSGSQLSFSMTDISRDNTPPPCSLHRHTNSSVSENWENSPTPDYALYNPDDSRTEKKFFGTPDYLAPETIKGTGETDCSDWWSVGCMLFEFFFGYPPFHAPTVEEVFSNILAGKIDWPEFPDAETEKEYIPPEAKDLVEKLLVVDPNKRLGANGAQEIFDHPYFQDVNFVQLYEEDGSFVPEVAHPESTDYFDLRGAQLEDFSESDQEHPRANDLIEHSSERAPKRTNSERSSQSSTPVQKLTIGSVLEPPQESGSNHSSPTTKYIPLAIPPHLRERRVSKLNEVQTEFGSFNFRNLPALDKANKDAINRLKSEHLAEHAHHHLHHHRGLSGSSSSSDTSSKLRYAKPSQGAQPPGTPALSLKASTSPGSSKNHSPCRRDSVDNAMVSRRSAPSAVEVSPNSLSPNHDEGDSPSPAFRFKSPLSPQAASSRARLHSRTSSMRSSLGDFAVDEGERLKALSRANSTRGRRRSGRESSSGISDIAYNMDVLVCEPIPIHRFKLTRDLESLGCSVVSVSMGDEMVRRATSDVKFDLIFTALKLPKLGAIDIVKLLRNTNSVNSTTSIIAVTAYFQEAQQACAFDEVLERPVSVQQLRSLLLKYSLKKSQESEENSISDAEHEVI</sequence>
<evidence type="ECO:0000256" key="1">
    <source>
        <dbReference type="ARBA" id="ARBA00012513"/>
    </source>
</evidence>
<comment type="caution">
    <text evidence="10">Lacks conserved residue(s) required for the propagation of feature annotation.</text>
</comment>
<dbReference type="CDD" id="cd05611">
    <property type="entry name" value="STKc_Rim15_like"/>
    <property type="match status" value="1"/>
</dbReference>
<feature type="compositionally biased region" description="Polar residues" evidence="11">
    <location>
        <begin position="1266"/>
        <end position="1277"/>
    </location>
</feature>
<feature type="domain" description="Protein kinase" evidence="12">
    <location>
        <begin position="679"/>
        <end position="1067"/>
    </location>
</feature>
<feature type="domain" description="PAS" evidence="14">
    <location>
        <begin position="43"/>
        <end position="115"/>
    </location>
</feature>
<keyword evidence="5" id="KW-0547">Nucleotide-binding</keyword>
<evidence type="ECO:0000313" key="15">
    <source>
        <dbReference type="EMBL" id="CAR25398.1"/>
    </source>
</evidence>
<dbReference type="STRING" id="559295.C5DNN7"/>
<dbReference type="RefSeq" id="XP_002555835.1">
    <property type="nucleotide sequence ID" value="XM_002555789.1"/>
</dbReference>
<dbReference type="FunFam" id="3.30.200.20:FF:001008">
    <property type="entry name" value="Serine/threonine-protein kinase cek1"/>
    <property type="match status" value="1"/>
</dbReference>
<feature type="compositionally biased region" description="Basic and acidic residues" evidence="11">
    <location>
        <begin position="1109"/>
        <end position="1132"/>
    </location>
</feature>
<feature type="compositionally biased region" description="Low complexity" evidence="11">
    <location>
        <begin position="529"/>
        <end position="539"/>
    </location>
</feature>
<feature type="compositionally biased region" description="Low complexity" evidence="11">
    <location>
        <begin position="1233"/>
        <end position="1246"/>
    </location>
</feature>
<dbReference type="PANTHER" id="PTHR24356">
    <property type="entry name" value="SERINE/THREONINE-PROTEIN KINASE"/>
    <property type="match status" value="1"/>
</dbReference>
<gene>
    <name evidence="15" type="ordered locus">KLTH0G18612g</name>
</gene>
<dbReference type="FunFam" id="1.10.510.10:FF:000340">
    <property type="entry name" value="Serine threonine protein kinase"/>
    <property type="match status" value="1"/>
</dbReference>
<evidence type="ECO:0000256" key="3">
    <source>
        <dbReference type="ARBA" id="ARBA00022553"/>
    </source>
</evidence>
<dbReference type="eggNOG" id="KOG0605">
    <property type="taxonomic scope" value="Eukaryota"/>
</dbReference>
<keyword evidence="4" id="KW-0808">Transferase</keyword>
<dbReference type="Gene3D" id="1.10.510.10">
    <property type="entry name" value="Transferase(Phosphotransferase) domain 1"/>
    <property type="match status" value="2"/>
</dbReference>
<dbReference type="GO" id="GO:0000160">
    <property type="term" value="P:phosphorelay signal transduction system"/>
    <property type="evidence" value="ECO:0007669"/>
    <property type="project" value="InterPro"/>
</dbReference>
<dbReference type="PROSITE" id="PS50011">
    <property type="entry name" value="PROTEIN_KINASE_DOM"/>
    <property type="match status" value="1"/>
</dbReference>
<feature type="compositionally biased region" description="Basic and acidic residues" evidence="11">
    <location>
        <begin position="552"/>
        <end position="568"/>
    </location>
</feature>
<dbReference type="InterPro" id="IPR000719">
    <property type="entry name" value="Prot_kinase_dom"/>
</dbReference>
<dbReference type="GO" id="GO:1901992">
    <property type="term" value="P:positive regulation of mitotic cell cycle phase transition"/>
    <property type="evidence" value="ECO:0007669"/>
    <property type="project" value="UniProtKB-ARBA"/>
</dbReference>
<evidence type="ECO:0000256" key="2">
    <source>
        <dbReference type="ARBA" id="ARBA00022527"/>
    </source>
</evidence>
<dbReference type="InterPro" id="IPR001789">
    <property type="entry name" value="Sig_transdc_resp-reg_receiver"/>
</dbReference>
<dbReference type="SUPFAM" id="SSF56112">
    <property type="entry name" value="Protein kinase-like (PK-like)"/>
    <property type="match status" value="1"/>
</dbReference>
<evidence type="ECO:0000256" key="9">
    <source>
        <dbReference type="ARBA" id="ARBA00048679"/>
    </source>
</evidence>
<dbReference type="SMART" id="SM00448">
    <property type="entry name" value="REC"/>
    <property type="match status" value="1"/>
</dbReference>
<keyword evidence="7" id="KW-0067">ATP-binding</keyword>
<dbReference type="InterPro" id="IPR008271">
    <property type="entry name" value="Ser/Thr_kinase_AS"/>
</dbReference>
<feature type="region of interest" description="Disordered" evidence="11">
    <location>
        <begin position="1222"/>
        <end position="1349"/>
    </location>
</feature>
<evidence type="ECO:0000256" key="10">
    <source>
        <dbReference type="PROSITE-ProRule" id="PRU00169"/>
    </source>
</evidence>
<comment type="catalytic activity">
    <reaction evidence="8">
        <text>L-threonyl-[protein] + ATP = O-phospho-L-threonyl-[protein] + ADP + H(+)</text>
        <dbReference type="Rhea" id="RHEA:46608"/>
        <dbReference type="Rhea" id="RHEA-COMP:11060"/>
        <dbReference type="Rhea" id="RHEA-COMP:11605"/>
        <dbReference type="ChEBI" id="CHEBI:15378"/>
        <dbReference type="ChEBI" id="CHEBI:30013"/>
        <dbReference type="ChEBI" id="CHEBI:30616"/>
        <dbReference type="ChEBI" id="CHEBI:61977"/>
        <dbReference type="ChEBI" id="CHEBI:456216"/>
        <dbReference type="EC" id="2.7.11.1"/>
    </reaction>
</comment>
<comment type="catalytic activity">
    <reaction evidence="9">
        <text>L-seryl-[protein] + ATP = O-phospho-L-seryl-[protein] + ADP + H(+)</text>
        <dbReference type="Rhea" id="RHEA:17989"/>
        <dbReference type="Rhea" id="RHEA-COMP:9863"/>
        <dbReference type="Rhea" id="RHEA-COMP:11604"/>
        <dbReference type="ChEBI" id="CHEBI:15378"/>
        <dbReference type="ChEBI" id="CHEBI:29999"/>
        <dbReference type="ChEBI" id="CHEBI:30616"/>
        <dbReference type="ChEBI" id="CHEBI:83421"/>
        <dbReference type="ChEBI" id="CHEBI:456216"/>
        <dbReference type="EC" id="2.7.11.1"/>
    </reaction>
</comment>
<dbReference type="InterPro" id="IPR011009">
    <property type="entry name" value="Kinase-like_dom_sf"/>
</dbReference>
<evidence type="ECO:0000256" key="7">
    <source>
        <dbReference type="ARBA" id="ARBA00022840"/>
    </source>
</evidence>
<feature type="region of interest" description="Disordered" evidence="11">
    <location>
        <begin position="1105"/>
        <end position="1169"/>
    </location>
</feature>
<keyword evidence="16" id="KW-1185">Reference proteome</keyword>
<keyword evidence="3" id="KW-0597">Phosphoprotein</keyword>
<dbReference type="GeneID" id="8294130"/>
<dbReference type="FunCoup" id="C5DNN7">
    <property type="interactions" value="302"/>
</dbReference>
<dbReference type="InterPro" id="IPR035965">
    <property type="entry name" value="PAS-like_dom_sf"/>
</dbReference>
<dbReference type="OMA" id="HNRRFVG"/>
<feature type="compositionally biased region" description="Polar residues" evidence="11">
    <location>
        <begin position="540"/>
        <end position="550"/>
    </location>
</feature>
<dbReference type="EMBL" id="CU928171">
    <property type="protein sequence ID" value="CAR25398.1"/>
    <property type="molecule type" value="Genomic_DNA"/>
</dbReference>
<dbReference type="SUPFAM" id="SSF55785">
    <property type="entry name" value="PYP-like sensor domain (PAS domain)"/>
    <property type="match status" value="1"/>
</dbReference>
<dbReference type="PANTHER" id="PTHR24356:SF1">
    <property type="entry name" value="SERINE_THREONINE-PROTEIN KINASE GREATWALL"/>
    <property type="match status" value="1"/>
</dbReference>
<evidence type="ECO:0000259" key="13">
    <source>
        <dbReference type="PROSITE" id="PS50110"/>
    </source>
</evidence>
<keyword evidence="2" id="KW-0723">Serine/threonine-protein kinase</keyword>
<reference evidence="15 16" key="1">
    <citation type="journal article" date="2009" name="Genome Res.">
        <title>Comparative genomics of protoploid Saccharomycetaceae.</title>
        <authorList>
            <consortium name="The Genolevures Consortium"/>
            <person name="Souciet J.-L."/>
            <person name="Dujon B."/>
            <person name="Gaillardin C."/>
            <person name="Johnston M."/>
            <person name="Baret P.V."/>
            <person name="Cliften P."/>
            <person name="Sherman D.J."/>
            <person name="Weissenbach J."/>
            <person name="Westhof E."/>
            <person name="Wincker P."/>
            <person name="Jubin C."/>
            <person name="Poulain J."/>
            <person name="Barbe V."/>
            <person name="Segurens B."/>
            <person name="Artiguenave F."/>
            <person name="Anthouard V."/>
            <person name="Vacherie B."/>
            <person name="Val M.-E."/>
            <person name="Fulton R.S."/>
            <person name="Minx P."/>
            <person name="Wilson R."/>
            <person name="Durrens P."/>
            <person name="Jean G."/>
            <person name="Marck C."/>
            <person name="Martin T."/>
            <person name="Nikolski M."/>
            <person name="Rolland T."/>
            <person name="Seret M.-L."/>
            <person name="Casaregola S."/>
            <person name="Despons L."/>
            <person name="Fairhead C."/>
            <person name="Fischer G."/>
            <person name="Lafontaine I."/>
            <person name="Leh V."/>
            <person name="Lemaire M."/>
            <person name="de Montigny J."/>
            <person name="Neuveglise C."/>
            <person name="Thierry A."/>
            <person name="Blanc-Lenfle I."/>
            <person name="Bleykasten C."/>
            <person name="Diffels J."/>
            <person name="Fritsch E."/>
            <person name="Frangeul L."/>
            <person name="Goeffon A."/>
            <person name="Jauniaux N."/>
            <person name="Kachouri-Lafond R."/>
            <person name="Payen C."/>
            <person name="Potier S."/>
            <person name="Pribylova L."/>
            <person name="Ozanne C."/>
            <person name="Richard G.-F."/>
            <person name="Sacerdot C."/>
            <person name="Straub M.-L."/>
            <person name="Talla E."/>
        </authorList>
    </citation>
    <scope>NUCLEOTIDE SEQUENCE [LARGE SCALE GENOMIC DNA]</scope>
    <source>
        <strain evidence="16">ATCC 56472 / CBS 6340 / NRRL Y-8284</strain>
    </source>
</reference>
<feature type="region of interest" description="Disordered" evidence="11">
    <location>
        <begin position="881"/>
        <end position="947"/>
    </location>
</feature>
<feature type="compositionally biased region" description="Polar residues" evidence="11">
    <location>
        <begin position="932"/>
        <end position="944"/>
    </location>
</feature>
<dbReference type="KEGG" id="lth:KLTH0G18612g"/>
<evidence type="ECO:0000313" key="16">
    <source>
        <dbReference type="Proteomes" id="UP000002036"/>
    </source>
</evidence>
<dbReference type="Pfam" id="PF00069">
    <property type="entry name" value="Pkinase"/>
    <property type="match status" value="2"/>
</dbReference>
<feature type="compositionally biased region" description="Polar residues" evidence="11">
    <location>
        <begin position="18"/>
        <end position="30"/>
    </location>
</feature>
<evidence type="ECO:0000256" key="4">
    <source>
        <dbReference type="ARBA" id="ARBA00022679"/>
    </source>
</evidence>
<name>C5DNN7_LACTC</name>
<feature type="region of interest" description="Disordered" evidence="11">
    <location>
        <begin position="1"/>
        <end position="39"/>
    </location>
</feature>
<feature type="compositionally biased region" description="Polar residues" evidence="11">
    <location>
        <begin position="1156"/>
        <end position="1166"/>
    </location>
</feature>
<dbReference type="EC" id="2.7.11.1" evidence="1"/>
<feature type="compositionally biased region" description="Basic residues" evidence="11">
    <location>
        <begin position="1223"/>
        <end position="1232"/>
    </location>
</feature>
<dbReference type="PROSITE" id="PS50112">
    <property type="entry name" value="PAS"/>
    <property type="match status" value="1"/>
</dbReference>
<dbReference type="OrthoDB" id="162894at2759"/>
<protein>
    <recommendedName>
        <fullName evidence="1">non-specific serine/threonine protein kinase</fullName>
        <ecNumber evidence="1">2.7.11.1</ecNumber>
    </recommendedName>
</protein>
<dbReference type="GO" id="GO:0005524">
    <property type="term" value="F:ATP binding"/>
    <property type="evidence" value="ECO:0007669"/>
    <property type="project" value="UniProtKB-KW"/>
</dbReference>
<feature type="region of interest" description="Disordered" evidence="11">
    <location>
        <begin position="517"/>
        <end position="568"/>
    </location>
</feature>
<keyword evidence="6" id="KW-0418">Kinase</keyword>
<evidence type="ECO:0000256" key="11">
    <source>
        <dbReference type="SAM" id="MobiDB-lite"/>
    </source>
</evidence>
<accession>C5DNN7</accession>
<dbReference type="InterPro" id="IPR050236">
    <property type="entry name" value="Ser_Thr_kinase_AGC"/>
</dbReference>
<evidence type="ECO:0000259" key="12">
    <source>
        <dbReference type="PROSITE" id="PS50011"/>
    </source>
</evidence>
<dbReference type="InParanoid" id="C5DNN7"/>
<proteinExistence type="predicted"/>
<dbReference type="SUPFAM" id="SSF52172">
    <property type="entry name" value="CheY-like"/>
    <property type="match status" value="1"/>
</dbReference>
<evidence type="ECO:0000256" key="6">
    <source>
        <dbReference type="ARBA" id="ARBA00022777"/>
    </source>
</evidence>
<dbReference type="HOGENOM" id="CLU_000709_4_1_1"/>
<dbReference type="InterPro" id="IPR011006">
    <property type="entry name" value="CheY-like_superfamily"/>
</dbReference>
<dbReference type="Gene3D" id="3.40.50.2300">
    <property type="match status" value="1"/>
</dbReference>
<feature type="domain" description="Response regulatory" evidence="13">
    <location>
        <begin position="1390"/>
        <end position="1504"/>
    </location>
</feature>
<dbReference type="PROSITE" id="PS50110">
    <property type="entry name" value="RESPONSE_REGULATORY"/>
    <property type="match status" value="1"/>
</dbReference>